<dbReference type="eggNOG" id="ENOG50332SS">
    <property type="taxonomic scope" value="Bacteria"/>
</dbReference>
<sequence length="159" mass="19216">MEKHQIIFEKIKILLQKYCSEKVQISTDKYNETHIAIDESEIWLSCDENYLTIGYGMGHHHYDSETDNFYKVIEELFYLLTKRIRVTEYYKGNHCYKTKTEVEQTDSFFEERSTSINFFVPFWKKTTKKVSFKEKVTEQNLIETEIKEIRNYAYSNKNP</sequence>
<dbReference type="RefSeq" id="WP_014798994.1">
    <property type="nucleotide sequence ID" value="NC_018018.1"/>
</dbReference>
<dbReference type="KEGG" id="fli:Fleli_3233"/>
<evidence type="ECO:0000313" key="1">
    <source>
        <dbReference type="EMBL" id="AFM05564.1"/>
    </source>
</evidence>
<dbReference type="EMBL" id="CP003345">
    <property type="protein sequence ID" value="AFM05564.1"/>
    <property type="molecule type" value="Genomic_DNA"/>
</dbReference>
<dbReference type="STRING" id="880071.Fleli_3233"/>
<name>I4ANM9_BERLS</name>
<keyword evidence="2" id="KW-1185">Reference proteome</keyword>
<dbReference type="Proteomes" id="UP000006054">
    <property type="component" value="Chromosome"/>
</dbReference>
<accession>I4ANM9</accession>
<proteinExistence type="predicted"/>
<dbReference type="AlphaFoldDB" id="I4ANM9"/>
<organism evidence="1 2">
    <name type="scientific">Bernardetia litoralis (strain ATCC 23117 / DSM 6794 / NBRC 15988 / NCIMB 1366 / Fx l1 / Sio-4)</name>
    <name type="common">Flexibacter litoralis</name>
    <dbReference type="NCBI Taxonomy" id="880071"/>
    <lineage>
        <taxon>Bacteria</taxon>
        <taxon>Pseudomonadati</taxon>
        <taxon>Bacteroidota</taxon>
        <taxon>Cytophagia</taxon>
        <taxon>Cytophagales</taxon>
        <taxon>Bernardetiaceae</taxon>
        <taxon>Bernardetia</taxon>
    </lineage>
</organism>
<dbReference type="OrthoDB" id="979480at2"/>
<evidence type="ECO:0000313" key="2">
    <source>
        <dbReference type="Proteomes" id="UP000006054"/>
    </source>
</evidence>
<dbReference type="HOGENOM" id="CLU_1584408_0_0_10"/>
<gene>
    <name evidence="1" type="ordered locus">Fleli_3233</name>
</gene>
<reference evidence="2" key="1">
    <citation type="submission" date="2012-06" db="EMBL/GenBank/DDBJ databases">
        <title>The complete genome of Flexibacter litoralis DSM 6794.</title>
        <authorList>
            <person name="Lucas S."/>
            <person name="Copeland A."/>
            <person name="Lapidus A."/>
            <person name="Glavina del Rio T."/>
            <person name="Dalin E."/>
            <person name="Tice H."/>
            <person name="Bruce D."/>
            <person name="Goodwin L."/>
            <person name="Pitluck S."/>
            <person name="Peters L."/>
            <person name="Ovchinnikova G."/>
            <person name="Lu M."/>
            <person name="Kyrpides N."/>
            <person name="Mavromatis K."/>
            <person name="Ivanova N."/>
            <person name="Brettin T."/>
            <person name="Detter J.C."/>
            <person name="Han C."/>
            <person name="Larimer F."/>
            <person name="Land M."/>
            <person name="Hauser L."/>
            <person name="Markowitz V."/>
            <person name="Cheng J.-F."/>
            <person name="Hugenholtz P."/>
            <person name="Woyke T."/>
            <person name="Wu D."/>
            <person name="Spring S."/>
            <person name="Lang E."/>
            <person name="Kopitz M."/>
            <person name="Brambilla E."/>
            <person name="Klenk H.-P."/>
            <person name="Eisen J.A."/>
        </authorList>
    </citation>
    <scope>NUCLEOTIDE SEQUENCE [LARGE SCALE GENOMIC DNA]</scope>
    <source>
        <strain evidence="2">ATCC 23117 / DSM 6794 / NBRC 15988 / NCIMB 1366 / Sio-4</strain>
    </source>
</reference>
<protein>
    <submittedName>
        <fullName evidence="1">Uncharacterized protein</fullName>
    </submittedName>
</protein>